<reference evidence="1 2" key="1">
    <citation type="journal article" date="2009" name="Stand. Genomic Sci.">
        <title>Complete genome sequence of Pirellula staleyi type strain (ATCC 27377).</title>
        <authorList>
            <person name="Clum A."/>
            <person name="Tindall B.J."/>
            <person name="Sikorski J."/>
            <person name="Ivanova N."/>
            <person name="Mavrommatis K."/>
            <person name="Lucas S."/>
            <person name="Glavina del Rio T."/>
            <person name="Nolan M."/>
            <person name="Chen F."/>
            <person name="Tice H."/>
            <person name="Pitluck S."/>
            <person name="Cheng J.F."/>
            <person name="Chertkov O."/>
            <person name="Brettin T."/>
            <person name="Han C."/>
            <person name="Detter J.C."/>
            <person name="Kuske C."/>
            <person name="Bruce D."/>
            <person name="Goodwin L."/>
            <person name="Ovchinikova G."/>
            <person name="Pati A."/>
            <person name="Mikhailova N."/>
            <person name="Chen A."/>
            <person name="Palaniappan K."/>
            <person name="Land M."/>
            <person name="Hauser L."/>
            <person name="Chang Y.J."/>
            <person name="Jeffries C.D."/>
            <person name="Chain P."/>
            <person name="Rohde M."/>
            <person name="Goker M."/>
            <person name="Bristow J."/>
            <person name="Eisen J.A."/>
            <person name="Markowitz V."/>
            <person name="Hugenholtz P."/>
            <person name="Kyrpides N.C."/>
            <person name="Klenk H.P."/>
            <person name="Lapidus A."/>
        </authorList>
    </citation>
    <scope>NUCLEOTIDE SEQUENCE [LARGE SCALE GENOMIC DNA]</scope>
    <source>
        <strain evidence="2">ATCC 27377 / DSM 6068 / ICPB 4128</strain>
    </source>
</reference>
<proteinExistence type="predicted"/>
<dbReference type="AlphaFoldDB" id="D2R562"/>
<keyword evidence="2" id="KW-1185">Reference proteome</keyword>
<dbReference type="PROSITE" id="PS51257">
    <property type="entry name" value="PROKAR_LIPOPROTEIN"/>
    <property type="match status" value="1"/>
</dbReference>
<protein>
    <recommendedName>
        <fullName evidence="3">Carboxypeptidase regulatory-like domain-containing protein</fullName>
    </recommendedName>
</protein>
<dbReference type="HOGENOM" id="CLU_113730_1_2_0"/>
<evidence type="ECO:0000313" key="2">
    <source>
        <dbReference type="Proteomes" id="UP000001887"/>
    </source>
</evidence>
<dbReference type="Proteomes" id="UP000001887">
    <property type="component" value="Chromosome"/>
</dbReference>
<organism evidence="1 2">
    <name type="scientific">Pirellula staleyi (strain ATCC 27377 / DSM 6068 / ICPB 4128)</name>
    <name type="common">Pirella staleyi</name>
    <dbReference type="NCBI Taxonomy" id="530564"/>
    <lineage>
        <taxon>Bacteria</taxon>
        <taxon>Pseudomonadati</taxon>
        <taxon>Planctomycetota</taxon>
        <taxon>Planctomycetia</taxon>
        <taxon>Pirellulales</taxon>
        <taxon>Pirellulaceae</taxon>
        <taxon>Pirellula</taxon>
    </lineage>
</organism>
<accession>D2R562</accession>
<evidence type="ECO:0000313" key="1">
    <source>
        <dbReference type="EMBL" id="ADB19024.1"/>
    </source>
</evidence>
<dbReference type="KEGG" id="psl:Psta_4377"/>
<sequence precursor="true">MSRYIATLVLLPLMLAIIAAVGCGDSAKRYPVKGIVLIDGQPLTQGYITVAPSNDRPAIGKINSDGTFSLTTEKPNDGCAPGTHPVEITASESLNNGTAIRWLVPPKYQNMSTSELKITVDGPQDNLKIELTWAGGQPYVETTVGGGDQIPE</sequence>
<dbReference type="EMBL" id="CP001848">
    <property type="protein sequence ID" value="ADB19024.1"/>
    <property type="molecule type" value="Genomic_DNA"/>
</dbReference>
<name>D2R562_PIRSD</name>
<dbReference type="OrthoDB" id="268362at2"/>
<gene>
    <name evidence="1" type="ordered locus">Psta_4377</name>
</gene>
<evidence type="ECO:0008006" key="3">
    <source>
        <dbReference type="Google" id="ProtNLM"/>
    </source>
</evidence>